<comment type="caution">
    <text evidence="2">The sequence shown here is derived from an EMBL/GenBank/DDBJ whole genome shotgun (WGS) entry which is preliminary data.</text>
</comment>
<accession>A0A9J6QYF8</accession>
<dbReference type="Pfam" id="PF26160">
    <property type="entry name" value="YqzN_YkzM"/>
    <property type="match status" value="1"/>
</dbReference>
<dbReference type="Proteomes" id="UP001065549">
    <property type="component" value="Unassembled WGS sequence"/>
</dbReference>
<dbReference type="EMBL" id="JAOSHN010000010">
    <property type="protein sequence ID" value="MCU7380516.1"/>
    <property type="molecule type" value="Genomic_DNA"/>
</dbReference>
<feature type="domain" description="YqzN/YkzM" evidence="1">
    <location>
        <begin position="25"/>
        <end position="76"/>
    </location>
</feature>
<dbReference type="RefSeq" id="WP_269478766.1">
    <property type="nucleotide sequence ID" value="NZ_JAOSHN010000010.1"/>
</dbReference>
<gene>
    <name evidence="2" type="ORF">OBO34_19575</name>
</gene>
<keyword evidence="3" id="KW-1185">Reference proteome</keyword>
<proteinExistence type="predicted"/>
<evidence type="ECO:0000313" key="2">
    <source>
        <dbReference type="EMBL" id="MCU7380516.1"/>
    </source>
</evidence>
<evidence type="ECO:0000259" key="1">
    <source>
        <dbReference type="Pfam" id="PF26160"/>
    </source>
</evidence>
<protein>
    <recommendedName>
        <fullName evidence="1">YqzN/YkzM domain-containing protein</fullName>
    </recommendedName>
</protein>
<name>A0A9J6QYF8_9FIRM</name>
<sequence length="78" mass="8422">MAAKEPEKAKTVEKAVPKPLAQVYETKYTIEELVAASATLFHEEQIVASAALKASGKAAYTEKEAKAIVKAFAKKEVK</sequence>
<evidence type="ECO:0000313" key="3">
    <source>
        <dbReference type="Proteomes" id="UP001065549"/>
    </source>
</evidence>
<dbReference type="InterPro" id="IPR058869">
    <property type="entry name" value="YqzN_YkzM"/>
</dbReference>
<reference evidence="2" key="1">
    <citation type="submission" date="2022-09" db="EMBL/GenBank/DDBJ databases">
        <title>Culturomic study of gut microbiota in children with autism spectrum disorder.</title>
        <authorList>
            <person name="Efimov B.A."/>
            <person name="Chaplin A.V."/>
            <person name="Sokolova S.R."/>
            <person name="Pikina A.P."/>
            <person name="Korzhanova M."/>
            <person name="Belova V."/>
            <person name="Korostin D."/>
        </authorList>
    </citation>
    <scope>NUCLEOTIDE SEQUENCE</scope>
    <source>
        <strain evidence="2">ASD5510</strain>
    </source>
</reference>
<organism evidence="2 3">
    <name type="scientific">Hominibacterium faecale</name>
    <dbReference type="NCBI Taxonomy" id="2839743"/>
    <lineage>
        <taxon>Bacteria</taxon>
        <taxon>Bacillati</taxon>
        <taxon>Bacillota</taxon>
        <taxon>Clostridia</taxon>
        <taxon>Peptostreptococcales</taxon>
        <taxon>Anaerovoracaceae</taxon>
        <taxon>Hominibacterium</taxon>
    </lineage>
</organism>
<dbReference type="AlphaFoldDB" id="A0A9J6QYF8"/>